<dbReference type="InterPro" id="IPR000998">
    <property type="entry name" value="MAM_dom"/>
</dbReference>
<name>A0A5N5IMY0_9FLAO</name>
<dbReference type="InterPro" id="IPR026341">
    <property type="entry name" value="T9SS_type_B"/>
</dbReference>
<comment type="caution">
    <text evidence="3">The sequence shown here is derived from an EMBL/GenBank/DDBJ whole genome shotgun (WGS) entry which is preliminary data.</text>
</comment>
<feature type="domain" description="MAM" evidence="2">
    <location>
        <begin position="548"/>
        <end position="619"/>
    </location>
</feature>
<dbReference type="OrthoDB" id="607469at2"/>
<dbReference type="InterPro" id="IPR047589">
    <property type="entry name" value="DUF11_rpt"/>
</dbReference>
<organism evidence="3 4">
    <name type="scientific">Flagellimonas hadalis</name>
    <dbReference type="NCBI Taxonomy" id="2597517"/>
    <lineage>
        <taxon>Bacteria</taxon>
        <taxon>Pseudomonadati</taxon>
        <taxon>Bacteroidota</taxon>
        <taxon>Flavobacteriia</taxon>
        <taxon>Flavobacteriales</taxon>
        <taxon>Flavobacteriaceae</taxon>
        <taxon>Flagellimonas</taxon>
    </lineage>
</organism>
<keyword evidence="1" id="KW-0732">Signal</keyword>
<dbReference type="PROSITE" id="PS50060">
    <property type="entry name" value="MAM_2"/>
    <property type="match status" value="1"/>
</dbReference>
<evidence type="ECO:0000259" key="2">
    <source>
        <dbReference type="PROSITE" id="PS50060"/>
    </source>
</evidence>
<dbReference type="NCBIfam" id="TIGR01451">
    <property type="entry name" value="B_ant_repeat"/>
    <property type="match status" value="1"/>
</dbReference>
<protein>
    <submittedName>
        <fullName evidence="3">T9SS type B sorting domain-containing protein</fullName>
    </submittedName>
</protein>
<feature type="signal peptide" evidence="1">
    <location>
        <begin position="1"/>
        <end position="28"/>
    </location>
</feature>
<dbReference type="RefSeq" id="WP_151891127.1">
    <property type="nucleotide sequence ID" value="NZ_VNIK02000010.1"/>
</dbReference>
<evidence type="ECO:0000256" key="1">
    <source>
        <dbReference type="SAM" id="SignalP"/>
    </source>
</evidence>
<sequence>MSCKPQTKTSQILFAFLLLIAFVTTAHAQLSVPFNPRLPEGNIKVKGDLVYVANNIVSTGSNPNIAYNGSSSNQNVTMNYIDIDGDPSTFSSSSAELNAPSCSAVVYAGLYWGGIYRDTDRDDPYKSVKFKIPGSSSYIDIGPGSDPVFEYEQIYDKDGDRDGDGLTDPGVVDVDYLSGVNMTSYLNYANVTHLLSGLADPNGEYTVANVVASTNQQNVSAGWTMVVIYENQNSTSKYISTFDGYAAMGSTYSSVNFPFSGFRTLPAPLPVNAVIGASTIDGDRVTGPSMRFRASNTASWTYLSDAINPSNNVFNSTISNQGSWVDTRNPASRNTLGWDADILKLPNPSNNVLPNDHDSGEILISTSSEGVILFLTTVAVEIINPEILVEKKVEDLAGNDITGAGVNLGQSLEYVLRFWNRGNDDAENFTIQDILPENVSLVNVDLTGAPGTTMSTNPANDREVTFQIPDALVIEGSNTYEIRIRVEVSDNCHDFVAACSSTIQNTAFSSYDGVTSGQTGLGDASVSNVNNCGFVTVGATNFLLDDLTNCSFESEVQICGASAEITAGEGYDTYTWYRDLNENGQLDASDTVYNDSDPDNDPTTITVQETGFYLVVKESASCGTNVESTEVTRFGNTQTNPIINYFNTLNGDVDPNNDIQGEIVTCANDGSPLPKIFLCGANDTQNILLNITDAQNISWERLNEGSCAETGPDCPNNQMGCTWSQVTTGNAFTANAEGRYRLVLSYSGGCNSIFYFDVFQNNLDFDYDSQDIFCSTDGFIRIQNVGSGYGFQLVDANSGSVVVPYAANNGPNFTIDTSGTYRVEFTQLDPMTGDPLDGSCVFSTEDIGIRERNLTLALSTVPVTCNGQGSVRIQAGEARANYHYRLYFDNGAGAPGSPAGEALAQSSSDHTFSGLTDGDYVVVVTTDDGCQVTETFSIIDIPDPVVSATITKHITCTDGIITLTPSQGLPSYSYAIWKKDGVAPYNDITEIPINEFQRDTIAPGVFNFPSGENGTYQFVIVDSNNCFALSNEVSINDLGGLTVAAPTIDSEITCEGSNTGQVTMNVSGAQTPYAFSIDNWATQQTDPTFVNLSPGTYTVQVRSQDGCEDQTTFTLDDPETFKANAGISSTGTCDVNGNSEARFTNVEGGTAPYEFSFDGGSSFIADDPMDPSVRTSLLPPGNHILIARDSRGCEITLPITIDPPLPIPNFDLDLAYDCDGNGNVVLSADQTIYDYNYTINTAPSTSSTDGTFSGIAPGTYTVTVEYTENDPPNPSVLLHEDFGSGPTVASPYVYGYTYEDQVGSNTQINDFEYSITNYIVSPFGPWIRPMDHTSNGADPNGRYLVINVGTPTPTQIIYRKAIKDIIPNQDMRISFAAINLLGSGSQLDPDIYVQMRVPGTGTVIGEVQTHDIPKDRAWHDEFEFFINPGIHEELDFILISKKSGNSGNDVAIDDILVEQIPQTCPRTMDIPVVIESGNAFGAGVLGHTDISCNGANDGSITFEVENFDATAGFEYSIDGGTNWITSTTSPVTTATSLPSGTQSVMVRKADDTACSITLNQDIDEPAALSINTSILQNPSCNDPLGSIQATVTGGTPTYEYALEDGSGNNLVPFPNASGNSFNGLAAGDYVIVARDINGCEARSATITLDAPDLLAYDVDFTTCYDGGNNATIQLTVTSGNGGYLFQIDGGPWQAPSPATSNTYIFTGLSNGTYTVNVKDALGCADVATPVTIEPQLVVNVTATDVSSCADGSIQVTASGGNGILIYALVPNGATPVPTDFGATINFPIDNATATANPTGFDLYVRDSNGDPGYCEVVEEDIIVNPAVEWEVDAVAEDPNCNGGNGSIVANVQLVGGGSLSAAQIAQAGPFTYALYQGATELSSVTNLANVSYTFNNVVAGSYEIRITDGMGCTLFQTPIDIVDPPALTANVITEFTTGTCTPAIGFSFTGYPTSGLNGTLQFSHDNGSTWRTSDTFDNLGLTSGDEVYPSIRTVDGSGNTLCRYDLPRYTLTYPLDDLDISISAIVVDCNELQVTVQGEQGTPDYVYTYTEDPLNFDPSTAIWTSPPQGLGDPYIFTGLTPGRTYVFYVQDINGCIRQSDRNVNEIPGVDLPIEIAETVAPSCNGANNGSISFTLNPDTAEPQMRWELFEVGNATPLEVSGGGPSASNVPYSSTIDFINLSPGDYYIEVTQVDASNVDSCNGGSENVLIEEQLPITATATATREIGCNQPGLISVTNINGGTAPYTFNVTGPAGFSAIMGTSQNPIEIPANSPAGDYDVTVTDVYGCTTSAPYTVAMTLTPNPTIDDIQVTNCDGSAEVTVTASSLAGSIRYAMVTAGASAPTTFLNNGGIFTNVAAGDYDFYVMDANGCSVAQTTFTVHPALQASAQLTKLLDCSGTPDGTIEIEVLQGSGTYEYSVGNLITSSVEVFKTAMGGSSAIYHPSTAGTYEIKIFVDATADHEACERTFTVVVPDRIEPDFTATPTDVSCNGAADGSIALVQTDNGITPLSYELLDATLTPINPTDYTYNAALRRFEGLAPGDYIVRATGTNSCTTESAIIPIGEPTVIAVTIPAADVVQFGCAAGNNPDNASITVNSSSIAGGTGSYVRYEFVDPSSNVAQDGNNNQLIVSNRSGGTYTINVYDDSGCVGTTTVMIDPFDELQDATIHVDDDIDCSNGGETITITADGLLSDSTAGPHNYSFEEVSTGTTNTTGTFSGLQVGLHSFRITNVVTGCSIVRTHLVEEIPQFGIDMIEDNPVICAGDSAQYHFELIGGYSGGFTFIVYDTNGTLSNTSDDVVFVPVGSGTGTTSGNIDLPKGSYRIVVTQLDFPECTDETMVTVGGAEATLDAYITEIGNASCSNNQGRLSVAPTGGVAPYTISIPSLGLSQTGVYSYVFTNLEDGTYAIEVTDAVGCMNTTLSGTIQTVDPLMADIAPATQTLDCVGDTDGSISATLTSGGLGTVLYSLNRIENGTITSTSVTQTSNTFNNLGAGTYSITILDGAGCTFTTNEVVIEDPEPVRGTLVLSRALTCDTDAQLTLTVTGGTPLPGNIYQWSITEAGPYTNLDGGDTHVFPVSPSTTGYQYYIMDANGCEPVLSNAITIQEVAPLSVEIDLSGRFINCNGDSTAYISASATGGLGSYVYGLYYDAALSSSAAPTNTNGFFGGLPQGTYYIGVTSVDCEWVSTAIDVVEPEPLMITSGSTNVSCMGADDGTITLSVTGGTADYQYAISPNLNQFDDNASFTDLAAGDYTVIVQDANGCFDVLEFTLTEPQALTATVTTENEVCFGSEDGVVYLDVQGGTAPYSTSLNSNADADFTEGVMSYGNLPSGTHVAFIRDANGCTIYEVFTIESGVNLAGTVNVVYECDGNLPTNYLAIQMEDASVVQELMYGLDSNDPNDLVLDPDFNNLTPGEHTLTIAHSNGCIRTFDFTVENYEPLTLELSNENINEITAEAMGGNPNYTFQINANDAIMSSDHTFLITRTDTYSVTVTDENGCSVTQEIYMEFIDIEIPTFFTPDGDGLNDRWIPKNIEIFPNITISIFDRYGRKLYRMVQGTEGWDGYYNDANLPMGDYWYIIKLNGDRDTREFVGHFTLYR</sequence>
<dbReference type="Proteomes" id="UP000319204">
    <property type="component" value="Unassembled WGS sequence"/>
</dbReference>
<accession>A0A5N5IMY0</accession>
<dbReference type="InterPro" id="IPR025667">
    <property type="entry name" value="SprB_repeat"/>
</dbReference>
<dbReference type="Pfam" id="PF13585">
    <property type="entry name" value="CHU_C"/>
    <property type="match status" value="1"/>
</dbReference>
<dbReference type="GO" id="GO:0016020">
    <property type="term" value="C:membrane"/>
    <property type="evidence" value="ECO:0007669"/>
    <property type="project" value="InterPro"/>
</dbReference>
<proteinExistence type="predicted"/>
<dbReference type="NCBIfam" id="TIGR04131">
    <property type="entry name" value="Bac_Flav_CTERM"/>
    <property type="match status" value="1"/>
</dbReference>
<gene>
    <name evidence="3" type="ORF">FOT42_013840</name>
</gene>
<evidence type="ECO:0000313" key="4">
    <source>
        <dbReference type="Proteomes" id="UP000319204"/>
    </source>
</evidence>
<evidence type="ECO:0000313" key="3">
    <source>
        <dbReference type="EMBL" id="KAB5486072.1"/>
    </source>
</evidence>
<dbReference type="Pfam" id="PF13573">
    <property type="entry name" value="SprB"/>
    <property type="match status" value="7"/>
</dbReference>
<reference evidence="3" key="1">
    <citation type="submission" date="2019-10" db="EMBL/GenBank/DDBJ databases">
        <title>Muricauda hadale sp. nov., a piezophilic bacterium isolated from hadopelagic water of the Mariana Trench.</title>
        <authorList>
            <person name="Wei Y."/>
        </authorList>
    </citation>
    <scope>NUCLEOTIDE SEQUENCE [LARGE SCALE GENOMIC DNA]</scope>
    <source>
        <strain evidence="3">MT-229</strain>
    </source>
</reference>
<dbReference type="EMBL" id="VNIK02000010">
    <property type="protein sequence ID" value="KAB5486072.1"/>
    <property type="molecule type" value="Genomic_DNA"/>
</dbReference>
<feature type="chain" id="PRO_5024394210" evidence="1">
    <location>
        <begin position="29"/>
        <end position="3595"/>
    </location>
</feature>
<keyword evidence="4" id="KW-1185">Reference proteome</keyword>